<dbReference type="InterPro" id="IPR005532">
    <property type="entry name" value="SUMF_dom"/>
</dbReference>
<dbReference type="Pfam" id="PF03781">
    <property type="entry name" value="FGE-sulfatase"/>
    <property type="match status" value="1"/>
</dbReference>
<evidence type="ECO:0000259" key="1">
    <source>
        <dbReference type="Pfam" id="PF03781"/>
    </source>
</evidence>
<dbReference type="Proteomes" id="UP000779070">
    <property type="component" value="Unassembled WGS sequence"/>
</dbReference>
<reference evidence="2 3" key="1">
    <citation type="submission" date="2021-02" db="EMBL/GenBank/DDBJ databases">
        <title>Draft Genome Sequences of 5 Vibrio neptunius Strains Isolated From of Bivalve Hatcheries.</title>
        <authorList>
            <person name="Galvis F."/>
            <person name="Barja J.L."/>
            <person name="Lemos M.L."/>
            <person name="Balado M."/>
        </authorList>
    </citation>
    <scope>NUCLEOTIDE SEQUENCE [LARGE SCALE GENOMIC DNA]</scope>
    <source>
        <strain evidence="2 3">PP-145.98</strain>
    </source>
</reference>
<dbReference type="RefSeq" id="WP_206368977.1">
    <property type="nucleotide sequence ID" value="NZ_CAWPTM010000145.1"/>
</dbReference>
<dbReference type="InterPro" id="IPR051043">
    <property type="entry name" value="Sulfatase_Mod_Factor_Kinase"/>
</dbReference>
<evidence type="ECO:0000313" key="3">
    <source>
        <dbReference type="Proteomes" id="UP000779070"/>
    </source>
</evidence>
<dbReference type="InterPro" id="IPR042095">
    <property type="entry name" value="SUMF_sf"/>
</dbReference>
<keyword evidence="3" id="KW-1185">Reference proteome</keyword>
<proteinExistence type="predicted"/>
<dbReference type="InterPro" id="IPR016187">
    <property type="entry name" value="CTDL_fold"/>
</dbReference>
<organism evidence="2 3">
    <name type="scientific">Vibrio neptunius</name>
    <dbReference type="NCBI Taxonomy" id="170651"/>
    <lineage>
        <taxon>Bacteria</taxon>
        <taxon>Pseudomonadati</taxon>
        <taxon>Pseudomonadota</taxon>
        <taxon>Gammaproteobacteria</taxon>
        <taxon>Vibrionales</taxon>
        <taxon>Vibrionaceae</taxon>
        <taxon>Vibrio</taxon>
    </lineage>
</organism>
<dbReference type="SUPFAM" id="SSF56436">
    <property type="entry name" value="C-type lectin-like"/>
    <property type="match status" value="1"/>
</dbReference>
<protein>
    <submittedName>
        <fullName evidence="2">SUMF1/EgtB/PvdO family nonheme iron enzyme</fullName>
    </submittedName>
</protein>
<accession>A0ABS2ZWY7</accession>
<dbReference type="PANTHER" id="PTHR23150">
    <property type="entry name" value="SULFATASE MODIFYING FACTOR 1, 2"/>
    <property type="match status" value="1"/>
</dbReference>
<dbReference type="PROSITE" id="PS51257">
    <property type="entry name" value="PROKAR_LIPOPROTEIN"/>
    <property type="match status" value="1"/>
</dbReference>
<sequence>MKYNEDYYTPTLSATACPEMTDRELLGYPEHFTPLREFVFNEEIRSLLKDKTPQQLAEILESKDVAIDVRYFAGQHLCYQGDSRLDTFNPEMCDVAGGQVSVGLDEQQVDQVMVCCEHLKLERIWIEKETPRHSISLRDFRIGKYPITNQEYKAFLCDTEEQRIPKHWFLGRYPQECANHPVTGISVEDAESYIQWLNRKTGREFRLPTEFEWEYAAAGPNNYQYPWGNEFLADHCNTAEFGVLTTTPVGLFSHAASPFGCMDMAGNVEEFVADDYAPYPGADFIEDDLVTKLGCHRIARGGSFSRFRDLTRNTRRHGAFPRDIYVMGFRLAEDA</sequence>
<gene>
    <name evidence="2" type="ORF">JYA62_03435</name>
</gene>
<evidence type="ECO:0000313" key="2">
    <source>
        <dbReference type="EMBL" id="MBN3576718.1"/>
    </source>
</evidence>
<dbReference type="PANTHER" id="PTHR23150:SF19">
    <property type="entry name" value="FORMYLGLYCINE-GENERATING ENZYME"/>
    <property type="match status" value="1"/>
</dbReference>
<name>A0ABS2ZWY7_9VIBR</name>
<dbReference type="Gene3D" id="3.90.1580.10">
    <property type="entry name" value="paralog of FGE (formylglycine-generating enzyme)"/>
    <property type="match status" value="1"/>
</dbReference>
<dbReference type="EMBL" id="JAFHLB010000003">
    <property type="protein sequence ID" value="MBN3576718.1"/>
    <property type="molecule type" value="Genomic_DNA"/>
</dbReference>
<feature type="domain" description="Sulfatase-modifying factor enzyme-like" evidence="1">
    <location>
        <begin position="89"/>
        <end position="332"/>
    </location>
</feature>
<comment type="caution">
    <text evidence="2">The sequence shown here is derived from an EMBL/GenBank/DDBJ whole genome shotgun (WGS) entry which is preliminary data.</text>
</comment>